<gene>
    <name evidence="2" type="ORF">NDU88_002171</name>
</gene>
<evidence type="ECO:0000313" key="3">
    <source>
        <dbReference type="Proteomes" id="UP001066276"/>
    </source>
</evidence>
<sequence length="129" mass="14100">MGRNQMTRVVGATRWPGHEGEKGPQDPWLWGARGQRPVRGLPPQGLPKPWPGAQPGSLNSNQKGKPPRAWLTPRPRPLGVRQAEAQERPPQGPVGGSARAPETKQLWEAYPGPVDSLAWAPLDLAGWFK</sequence>
<proteinExistence type="predicted"/>
<comment type="caution">
    <text evidence="2">The sequence shown here is derived from an EMBL/GenBank/DDBJ whole genome shotgun (WGS) entry which is preliminary data.</text>
</comment>
<feature type="region of interest" description="Disordered" evidence="1">
    <location>
        <begin position="1"/>
        <end position="107"/>
    </location>
</feature>
<dbReference type="AlphaFoldDB" id="A0AAV7LD31"/>
<keyword evidence="3" id="KW-1185">Reference proteome</keyword>
<organism evidence="2 3">
    <name type="scientific">Pleurodeles waltl</name>
    <name type="common">Iberian ribbed newt</name>
    <dbReference type="NCBI Taxonomy" id="8319"/>
    <lineage>
        <taxon>Eukaryota</taxon>
        <taxon>Metazoa</taxon>
        <taxon>Chordata</taxon>
        <taxon>Craniata</taxon>
        <taxon>Vertebrata</taxon>
        <taxon>Euteleostomi</taxon>
        <taxon>Amphibia</taxon>
        <taxon>Batrachia</taxon>
        <taxon>Caudata</taxon>
        <taxon>Salamandroidea</taxon>
        <taxon>Salamandridae</taxon>
        <taxon>Pleurodelinae</taxon>
        <taxon>Pleurodeles</taxon>
    </lineage>
</organism>
<name>A0AAV7LD31_PLEWA</name>
<dbReference type="EMBL" id="JANPWB010000015">
    <property type="protein sequence ID" value="KAJ1089018.1"/>
    <property type="molecule type" value="Genomic_DNA"/>
</dbReference>
<protein>
    <submittedName>
        <fullName evidence="2">Uncharacterized protein</fullName>
    </submittedName>
</protein>
<dbReference type="Proteomes" id="UP001066276">
    <property type="component" value="Chromosome 11"/>
</dbReference>
<evidence type="ECO:0000256" key="1">
    <source>
        <dbReference type="SAM" id="MobiDB-lite"/>
    </source>
</evidence>
<reference evidence="2" key="1">
    <citation type="journal article" date="2022" name="bioRxiv">
        <title>Sequencing and chromosome-scale assembly of the giantPleurodeles waltlgenome.</title>
        <authorList>
            <person name="Brown T."/>
            <person name="Elewa A."/>
            <person name="Iarovenko S."/>
            <person name="Subramanian E."/>
            <person name="Araus A.J."/>
            <person name="Petzold A."/>
            <person name="Susuki M."/>
            <person name="Suzuki K.-i.T."/>
            <person name="Hayashi T."/>
            <person name="Toyoda A."/>
            <person name="Oliveira C."/>
            <person name="Osipova E."/>
            <person name="Leigh N.D."/>
            <person name="Simon A."/>
            <person name="Yun M.H."/>
        </authorList>
    </citation>
    <scope>NUCLEOTIDE SEQUENCE</scope>
    <source>
        <strain evidence="2">20211129_DDA</strain>
        <tissue evidence="2">Liver</tissue>
    </source>
</reference>
<evidence type="ECO:0000313" key="2">
    <source>
        <dbReference type="EMBL" id="KAJ1089018.1"/>
    </source>
</evidence>
<accession>A0AAV7LD31</accession>